<dbReference type="Proteomes" id="UP000886667">
    <property type="component" value="Unassembled WGS sequence"/>
</dbReference>
<dbReference type="EMBL" id="JAEPCM010000016">
    <property type="protein sequence ID" value="MCG7944971.1"/>
    <property type="molecule type" value="Genomic_DNA"/>
</dbReference>
<protein>
    <recommendedName>
        <fullName evidence="3">Sliding clamp C-terminal domain-containing protein</fullName>
    </recommendedName>
</protein>
<evidence type="ECO:0000313" key="1">
    <source>
        <dbReference type="EMBL" id="MCG7944971.1"/>
    </source>
</evidence>
<dbReference type="AlphaFoldDB" id="A0A9E4K8T6"/>
<organism evidence="1 2">
    <name type="scientific">Candidatus Thiodiazotropha taylori</name>
    <dbReference type="NCBI Taxonomy" id="2792791"/>
    <lineage>
        <taxon>Bacteria</taxon>
        <taxon>Pseudomonadati</taxon>
        <taxon>Pseudomonadota</taxon>
        <taxon>Gammaproteobacteria</taxon>
        <taxon>Chromatiales</taxon>
        <taxon>Sedimenticolaceae</taxon>
        <taxon>Candidatus Thiodiazotropha</taxon>
    </lineage>
</organism>
<gene>
    <name evidence="1" type="ORF">JAZ07_01340</name>
</gene>
<accession>A0A9E4K8T6</accession>
<name>A0A9E4K8T6_9GAMM</name>
<dbReference type="SUPFAM" id="SSF55979">
    <property type="entry name" value="DNA clamp"/>
    <property type="match status" value="2"/>
</dbReference>
<dbReference type="GO" id="GO:0039693">
    <property type="term" value="P:viral DNA genome replication"/>
    <property type="evidence" value="ECO:0007669"/>
    <property type="project" value="InterPro"/>
</dbReference>
<proteinExistence type="inferred from homology"/>
<dbReference type="InterPro" id="IPR046938">
    <property type="entry name" value="DNA_clamp_sf"/>
</dbReference>
<sequence length="215" mass="23396">MKLSKRTMGILKSFSRINESVVIHPGSDIAVISNLRDVYAKATVEEVFETTISIYNINDFLGVVSLFEDPDIQFLEKQAVITDGSKKQIYNYADPSIITQPPKTGVNLPSVDVKATLSREDFTTLLKAAAVNASNEISFTDGGVEVKNSSTNNQFRIDNVSETNATYNLSIPIENMKMIPDDYDVSIASAGLSVFSGASDVTYAVALKADGYFQA</sequence>
<dbReference type="GO" id="GO:0030337">
    <property type="term" value="F:DNA polymerase processivity factor activity"/>
    <property type="evidence" value="ECO:0007669"/>
    <property type="project" value="InterPro"/>
</dbReference>
<comment type="caution">
    <text evidence="1">The sequence shown here is derived from an EMBL/GenBank/DDBJ whole genome shotgun (WGS) entry which is preliminary data.</text>
</comment>
<dbReference type="HAMAP" id="MF_04161">
    <property type="entry name" value="Sliding_clamp_T4"/>
    <property type="match status" value="1"/>
</dbReference>
<evidence type="ECO:0000313" key="2">
    <source>
        <dbReference type="Proteomes" id="UP000886667"/>
    </source>
</evidence>
<dbReference type="InterPro" id="IPR046389">
    <property type="entry name" value="Sliding_clamp_T4"/>
</dbReference>
<evidence type="ECO:0008006" key="3">
    <source>
        <dbReference type="Google" id="ProtNLM"/>
    </source>
</evidence>
<reference evidence="1" key="1">
    <citation type="journal article" date="2021" name="Proc. Natl. Acad. Sci. U.S.A.">
        <title>Global biogeography of chemosynthetic symbionts reveals both localized and globally distributed symbiont groups. .</title>
        <authorList>
            <person name="Osvatic J.T."/>
            <person name="Wilkins L.G.E."/>
            <person name="Leibrecht L."/>
            <person name="Leray M."/>
            <person name="Zauner S."/>
            <person name="Polzin J."/>
            <person name="Camacho Y."/>
            <person name="Gros O."/>
            <person name="van Gils J.A."/>
            <person name="Eisen J.A."/>
            <person name="Petersen J.M."/>
            <person name="Yuen B."/>
        </authorList>
    </citation>
    <scope>NUCLEOTIDE SEQUENCE</scope>
    <source>
        <strain evidence="1">MAGclacostrist064TRANS</strain>
    </source>
</reference>
<dbReference type="Gene3D" id="3.70.10.10">
    <property type="match status" value="1"/>
</dbReference>